<gene>
    <name evidence="5" type="ORF">WJX84_004929</name>
</gene>
<dbReference type="InterPro" id="IPR046341">
    <property type="entry name" value="SET_dom_sf"/>
</dbReference>
<comment type="caution">
    <text evidence="5">The sequence shown here is derived from an EMBL/GenBank/DDBJ whole genome shotgun (WGS) entry which is preliminary data.</text>
</comment>
<keyword evidence="3" id="KW-0949">S-adenosyl-L-methionine</keyword>
<keyword evidence="4" id="KW-0732">Signal</keyword>
<keyword evidence="2" id="KW-0808">Transferase</keyword>
<protein>
    <submittedName>
        <fullName evidence="5">Uncharacterized protein</fullName>
    </submittedName>
</protein>
<evidence type="ECO:0000256" key="2">
    <source>
        <dbReference type="ARBA" id="ARBA00022679"/>
    </source>
</evidence>
<dbReference type="PANTHER" id="PTHR13271:SF137">
    <property type="entry name" value="SET DOMAIN-CONTAINING PROTEIN"/>
    <property type="match status" value="1"/>
</dbReference>
<evidence type="ECO:0000256" key="1">
    <source>
        <dbReference type="ARBA" id="ARBA00022603"/>
    </source>
</evidence>
<reference evidence="5 6" key="1">
    <citation type="journal article" date="2024" name="Nat. Commun.">
        <title>Phylogenomics reveals the evolutionary origins of lichenization in chlorophyte algae.</title>
        <authorList>
            <person name="Puginier C."/>
            <person name="Libourel C."/>
            <person name="Otte J."/>
            <person name="Skaloud P."/>
            <person name="Haon M."/>
            <person name="Grisel S."/>
            <person name="Petersen M."/>
            <person name="Berrin J.G."/>
            <person name="Delaux P.M."/>
            <person name="Dal Grande F."/>
            <person name="Keller J."/>
        </authorList>
    </citation>
    <scope>NUCLEOTIDE SEQUENCE [LARGE SCALE GENOMIC DNA]</scope>
    <source>
        <strain evidence="5 6">SAG 2523</strain>
    </source>
</reference>
<evidence type="ECO:0000256" key="4">
    <source>
        <dbReference type="SAM" id="SignalP"/>
    </source>
</evidence>
<dbReference type="InterPro" id="IPR050600">
    <property type="entry name" value="SETD3_SETD6_MTase"/>
</dbReference>
<dbReference type="GO" id="GO:0016279">
    <property type="term" value="F:protein-lysine N-methyltransferase activity"/>
    <property type="evidence" value="ECO:0007669"/>
    <property type="project" value="TreeGrafter"/>
</dbReference>
<feature type="signal peptide" evidence="4">
    <location>
        <begin position="1"/>
        <end position="25"/>
    </location>
</feature>
<evidence type="ECO:0000256" key="3">
    <source>
        <dbReference type="ARBA" id="ARBA00022691"/>
    </source>
</evidence>
<dbReference type="EMBL" id="JALJOV010000013">
    <property type="protein sequence ID" value="KAK9868750.1"/>
    <property type="molecule type" value="Genomic_DNA"/>
</dbReference>
<feature type="chain" id="PRO_5043867261" evidence="4">
    <location>
        <begin position="26"/>
        <end position="426"/>
    </location>
</feature>
<dbReference type="AlphaFoldDB" id="A0AAW1TGS7"/>
<dbReference type="GO" id="GO:0032259">
    <property type="term" value="P:methylation"/>
    <property type="evidence" value="ECO:0007669"/>
    <property type="project" value="UniProtKB-KW"/>
</dbReference>
<evidence type="ECO:0000313" key="5">
    <source>
        <dbReference type="EMBL" id="KAK9868750.1"/>
    </source>
</evidence>
<accession>A0AAW1TGS7</accession>
<dbReference type="Proteomes" id="UP001485043">
    <property type="component" value="Unassembled WGS sequence"/>
</dbReference>
<dbReference type="InterPro" id="IPR036464">
    <property type="entry name" value="Rubisco_LSMT_subst-bd_sf"/>
</dbReference>
<dbReference type="SUPFAM" id="SSF81822">
    <property type="entry name" value="RuBisCo LSMT C-terminal, substrate-binding domain"/>
    <property type="match status" value="1"/>
</dbReference>
<keyword evidence="1" id="KW-0489">Methyltransferase</keyword>
<name>A0AAW1TGS7_9CHLO</name>
<dbReference type="CDD" id="cd10527">
    <property type="entry name" value="SET_LSMT"/>
    <property type="match status" value="1"/>
</dbReference>
<dbReference type="PANTHER" id="PTHR13271">
    <property type="entry name" value="UNCHARACTERIZED PUTATIVE METHYLTRANSFERASE"/>
    <property type="match status" value="1"/>
</dbReference>
<proteinExistence type="predicted"/>
<organism evidence="5 6">
    <name type="scientific">Apatococcus fuscideae</name>
    <dbReference type="NCBI Taxonomy" id="2026836"/>
    <lineage>
        <taxon>Eukaryota</taxon>
        <taxon>Viridiplantae</taxon>
        <taxon>Chlorophyta</taxon>
        <taxon>core chlorophytes</taxon>
        <taxon>Trebouxiophyceae</taxon>
        <taxon>Chlorellales</taxon>
        <taxon>Chlorellaceae</taxon>
        <taxon>Apatococcus</taxon>
    </lineage>
</organism>
<keyword evidence="6" id="KW-1185">Reference proteome</keyword>
<evidence type="ECO:0000313" key="6">
    <source>
        <dbReference type="Proteomes" id="UP001485043"/>
    </source>
</evidence>
<dbReference type="Gene3D" id="3.90.1410.10">
    <property type="entry name" value="set domain protein methyltransferase, domain 1"/>
    <property type="match status" value="1"/>
</dbReference>
<dbReference type="SUPFAM" id="SSF82199">
    <property type="entry name" value="SET domain"/>
    <property type="match status" value="1"/>
</dbReference>
<sequence>MRFVLFFHLTLLAVLRLCALERASGSDVKFSQLDLFRLANVSAKLGLTLFNGIRGIRAVHDLMPGETLVILPFSSLMAGSPWQWRSPSPEISQRYWGPASMSARTIAVAAAELYHGKASRFAAYFEHVPTQFDSLGHWTEEELWQLHDPELMSQARQKERMPKQEYHKLLASTPSSHISLEDWERATELVISRAFAISAHPGPNGPTVIAMVVLGQRGKQAHCQKPMADALGAWDVGESAGAQSWQHLHSCRPAAKVVTTYGNHSNGFYLLNYGFVVPDNPFQTYRLGNLTQQLAATGWRPADTEDPQHRSNRARLQQVVILQCRFLQPDLLALKSLMSSSAHPGESDNPDMMTLDSELMMALQKALALVRKTWVTSLEQDVVLLAVGNFTERGYLALQYRLHRKRILIDCEEGIKKQLKLLSAPS</sequence>